<sequence length="96" mass="9930">MTPFDKLHRGGPVAKKAKVRPPAPLAAPPVPDHLAHRAALAKRALSEHPPGSPGRAAAVREAEAVGGDLRKLAGEREAEACFKAAFANPKKMGAGL</sequence>
<proteinExistence type="predicted"/>
<dbReference type="RefSeq" id="WP_139040355.1">
    <property type="nucleotide sequence ID" value="NZ_VDDA01000042.1"/>
</dbReference>
<organism evidence="2 3">
    <name type="scientific">Methylobacterium terricola</name>
    <dbReference type="NCBI Taxonomy" id="2583531"/>
    <lineage>
        <taxon>Bacteria</taxon>
        <taxon>Pseudomonadati</taxon>
        <taxon>Pseudomonadota</taxon>
        <taxon>Alphaproteobacteria</taxon>
        <taxon>Hyphomicrobiales</taxon>
        <taxon>Methylobacteriaceae</taxon>
        <taxon>Methylobacterium</taxon>
    </lineage>
</organism>
<dbReference type="AlphaFoldDB" id="A0A5C4L8T0"/>
<gene>
    <name evidence="2" type="ORF">FF100_33540</name>
</gene>
<feature type="region of interest" description="Disordered" evidence="1">
    <location>
        <begin position="1"/>
        <end position="30"/>
    </location>
</feature>
<feature type="compositionally biased region" description="Pro residues" evidence="1">
    <location>
        <begin position="21"/>
        <end position="30"/>
    </location>
</feature>
<keyword evidence="3" id="KW-1185">Reference proteome</keyword>
<evidence type="ECO:0000256" key="1">
    <source>
        <dbReference type="SAM" id="MobiDB-lite"/>
    </source>
</evidence>
<comment type="caution">
    <text evidence="2">The sequence shown here is derived from an EMBL/GenBank/DDBJ whole genome shotgun (WGS) entry which is preliminary data.</text>
</comment>
<evidence type="ECO:0000313" key="2">
    <source>
        <dbReference type="EMBL" id="TNC07099.1"/>
    </source>
</evidence>
<evidence type="ECO:0000313" key="3">
    <source>
        <dbReference type="Proteomes" id="UP000305267"/>
    </source>
</evidence>
<name>A0A5C4L8T0_9HYPH</name>
<dbReference type="Proteomes" id="UP000305267">
    <property type="component" value="Unassembled WGS sequence"/>
</dbReference>
<dbReference type="EMBL" id="VDDA01000042">
    <property type="protein sequence ID" value="TNC07099.1"/>
    <property type="molecule type" value="Genomic_DNA"/>
</dbReference>
<protein>
    <submittedName>
        <fullName evidence="2">Uncharacterized protein</fullName>
    </submittedName>
</protein>
<reference evidence="2 3" key="1">
    <citation type="submission" date="2019-06" db="EMBL/GenBank/DDBJ databases">
        <title>Genome of Methylobacterium sp. 17Sr1-39.</title>
        <authorList>
            <person name="Seo T."/>
        </authorList>
    </citation>
    <scope>NUCLEOTIDE SEQUENCE [LARGE SCALE GENOMIC DNA]</scope>
    <source>
        <strain evidence="2 3">17Sr1-39</strain>
    </source>
</reference>
<accession>A0A5C4L8T0</accession>